<proteinExistence type="predicted"/>
<accession>A0A8S5NDY5</accession>
<sequence length="39" mass="4578">MLNSTILPHSTITLLPFFYHYNLYGYTLTMGMIPILYHS</sequence>
<keyword evidence="1" id="KW-1133">Transmembrane helix</keyword>
<protein>
    <submittedName>
        <fullName evidence="2">Uncharacterized protein</fullName>
    </submittedName>
</protein>
<organism evidence="2">
    <name type="scientific">Siphoviridae sp. cthSp75</name>
    <dbReference type="NCBI Taxonomy" id="2826424"/>
    <lineage>
        <taxon>Viruses</taxon>
        <taxon>Duplodnaviria</taxon>
        <taxon>Heunggongvirae</taxon>
        <taxon>Uroviricota</taxon>
        <taxon>Caudoviricetes</taxon>
    </lineage>
</organism>
<keyword evidence="1" id="KW-0812">Transmembrane</keyword>
<keyword evidence="1" id="KW-0472">Membrane</keyword>
<dbReference type="EMBL" id="BK015146">
    <property type="protein sequence ID" value="DAD92841.1"/>
    <property type="molecule type" value="Genomic_DNA"/>
</dbReference>
<evidence type="ECO:0000256" key="1">
    <source>
        <dbReference type="SAM" id="Phobius"/>
    </source>
</evidence>
<name>A0A8S5NDY5_9CAUD</name>
<feature type="transmembrane region" description="Helical" evidence="1">
    <location>
        <begin position="17"/>
        <end position="37"/>
    </location>
</feature>
<evidence type="ECO:0000313" key="2">
    <source>
        <dbReference type="EMBL" id="DAD92841.1"/>
    </source>
</evidence>
<reference evidence="2" key="1">
    <citation type="journal article" date="2021" name="Proc. Natl. Acad. Sci. U.S.A.">
        <title>A Catalog of Tens of Thousands of Viruses from Human Metagenomes Reveals Hidden Associations with Chronic Diseases.</title>
        <authorList>
            <person name="Tisza M.J."/>
            <person name="Buck C.B."/>
        </authorList>
    </citation>
    <scope>NUCLEOTIDE SEQUENCE</scope>
    <source>
        <strain evidence="2">CthSp75</strain>
    </source>
</reference>